<dbReference type="InParanoid" id="A0A162TX49"/>
<feature type="compositionally biased region" description="Basic and acidic residues" evidence="1">
    <location>
        <begin position="301"/>
        <end position="311"/>
    </location>
</feature>
<gene>
    <name evidence="2" type="ORF">PHYBLDRAFT_69968</name>
</gene>
<feature type="region of interest" description="Disordered" evidence="1">
    <location>
        <begin position="337"/>
        <end position="486"/>
    </location>
</feature>
<organism evidence="2 3">
    <name type="scientific">Phycomyces blakesleeanus (strain ATCC 8743b / DSM 1359 / FGSC 10004 / NBRC 33097 / NRRL 1555)</name>
    <dbReference type="NCBI Taxonomy" id="763407"/>
    <lineage>
        <taxon>Eukaryota</taxon>
        <taxon>Fungi</taxon>
        <taxon>Fungi incertae sedis</taxon>
        <taxon>Mucoromycota</taxon>
        <taxon>Mucoromycotina</taxon>
        <taxon>Mucoromycetes</taxon>
        <taxon>Mucorales</taxon>
        <taxon>Phycomycetaceae</taxon>
        <taxon>Phycomyces</taxon>
    </lineage>
</organism>
<feature type="compositionally biased region" description="Basic and acidic residues" evidence="1">
    <location>
        <begin position="223"/>
        <end position="239"/>
    </location>
</feature>
<dbReference type="OrthoDB" id="10478238at2759"/>
<reference evidence="3" key="1">
    <citation type="submission" date="2015-06" db="EMBL/GenBank/DDBJ databases">
        <title>Expansion of signal transduction pathways in fungi by whole-genome duplication.</title>
        <authorList>
            <consortium name="DOE Joint Genome Institute"/>
            <person name="Corrochano L.M."/>
            <person name="Kuo A."/>
            <person name="Marcet-Houben M."/>
            <person name="Polaino S."/>
            <person name="Salamov A."/>
            <person name="Villalobos J.M."/>
            <person name="Alvarez M.I."/>
            <person name="Avalos J."/>
            <person name="Benito E.P."/>
            <person name="Benoit I."/>
            <person name="Burger G."/>
            <person name="Camino L.P."/>
            <person name="Canovas D."/>
            <person name="Cerda-Olmedo E."/>
            <person name="Cheng J.-F."/>
            <person name="Dominguez A."/>
            <person name="Elias M."/>
            <person name="Eslava A.P."/>
            <person name="Glaser F."/>
            <person name="Grimwood J."/>
            <person name="Gutierrez G."/>
            <person name="Heitman J."/>
            <person name="Henrissat B."/>
            <person name="Iturriaga E.A."/>
            <person name="Lang B.F."/>
            <person name="Lavin J.L."/>
            <person name="Lee S."/>
            <person name="Li W."/>
            <person name="Lindquist E."/>
            <person name="Lopez-Garcia S."/>
            <person name="Luque E.M."/>
            <person name="Marcos A.T."/>
            <person name="Martin J."/>
            <person name="McCluskey K."/>
            <person name="Medina H.R."/>
            <person name="Miralles-Duran A."/>
            <person name="Miyazaki A."/>
            <person name="Munoz-Torres E."/>
            <person name="Oguiza J.A."/>
            <person name="Ohm R."/>
            <person name="Olmedo M."/>
            <person name="Orejas M."/>
            <person name="Ortiz-Castellanos L."/>
            <person name="Pisabarro A.G."/>
            <person name="Rodriguez-Romero J."/>
            <person name="Ruiz-Herrera J."/>
            <person name="Ruiz-Vazquez R."/>
            <person name="Sanz C."/>
            <person name="Schackwitz W."/>
            <person name="Schmutz J."/>
            <person name="Shahriari M."/>
            <person name="Shelest E."/>
            <person name="Silva-Franco F."/>
            <person name="Soanes D."/>
            <person name="Syed K."/>
            <person name="Tagua V.G."/>
            <person name="Talbot N.J."/>
            <person name="Thon M."/>
            <person name="De vries R.P."/>
            <person name="Wiebenga A."/>
            <person name="Yadav J.S."/>
            <person name="Braun E.L."/>
            <person name="Baker S."/>
            <person name="Garre V."/>
            <person name="Horwitz B."/>
            <person name="Torres-Martinez S."/>
            <person name="Idnurm A."/>
            <person name="Herrera-Estrella A."/>
            <person name="Gabaldon T."/>
            <person name="Grigoriev I.V."/>
        </authorList>
    </citation>
    <scope>NUCLEOTIDE SEQUENCE [LARGE SCALE GENOMIC DNA]</scope>
    <source>
        <strain evidence="3">NRRL 1555(-)</strain>
    </source>
</reference>
<feature type="compositionally biased region" description="Polar residues" evidence="1">
    <location>
        <begin position="822"/>
        <end position="837"/>
    </location>
</feature>
<evidence type="ECO:0000313" key="2">
    <source>
        <dbReference type="EMBL" id="OAD71692.1"/>
    </source>
</evidence>
<feature type="compositionally biased region" description="Polar residues" evidence="1">
    <location>
        <begin position="372"/>
        <end position="381"/>
    </location>
</feature>
<feature type="compositionally biased region" description="Basic and acidic residues" evidence="1">
    <location>
        <begin position="474"/>
        <end position="486"/>
    </location>
</feature>
<feature type="compositionally biased region" description="Polar residues" evidence="1">
    <location>
        <begin position="82"/>
        <end position="93"/>
    </location>
</feature>
<dbReference type="EMBL" id="KV440985">
    <property type="protein sequence ID" value="OAD71692.1"/>
    <property type="molecule type" value="Genomic_DNA"/>
</dbReference>
<keyword evidence="3" id="KW-1185">Reference proteome</keyword>
<feature type="compositionally biased region" description="Basic and acidic residues" evidence="1">
    <location>
        <begin position="593"/>
        <end position="604"/>
    </location>
</feature>
<dbReference type="GeneID" id="29003096"/>
<sequence>MVPSNQTNSQWDFDAPRYRDFSQVHGESSQSDTWLANRLENNPRPPRSIPQPNTFFKRATQAPIKRPSGITAKVPRDPPSIHTPSQPDSNYTEPHSPIRKALIQREPQRSSPIAKPNPQKNIDKSKAKPSILAGPFTLSQPLSTSSSTATERYVPNRPPTPADKGKGKEKGVEKGNEQHDYKSENYSISQPMQDTQGISWSATSPNPPQKPSLGPTKYSTSEPPKDVYEEKSIKKRSFEESVEVNPSPLKQAKTHQTNDSAPKTHYMPRFPASKNSTVRSQERLKPGTSSKKYFTIPKKSIQRDSPLKEKPGSPISKNHVAPEKRIATISTMVKETKPLTETARKGVAPYVPRFARLTTPNSSEKNEHEPNTDNPQASFSLSKEIHKQTPPIQEVSAKEPPKPPLLNPQEQIAVKTPGQSNPKEVKSIKPTVQHAQRIPSQQSRLLSRPTSSNPTVKKSFASVVPPPSHPISKRKPDTLYRSHSKPSEDGYVEKIKTALFSDDIFKKQLEKKQHEIKSKQVPSTLKSTVPRLDKVKATPTNATTSEPFSIKDSFSNTIKSTILQHMHQTPSKSHPHEPNALYSHPLSTTNTTRKNEQPLIKEKEPEIYTNSIQRKEDLDEIFKGMETIRMELQNAQEATQHIVNKEPLEVEYTQLRSEKRPSIEEFIEDKTQRALRVIAESKRRSRHWESIITSPTPITRRVTVVPLQEKKETTGRYSQMYTSGQNYKSPYLPIEPTVAKSPVFATDSRMYLPSRMEIDHSDDYSSKQSTNVKPARRKTFSFDGPLDLPPPKRPRLTIPQSPEFLTDQRPPRKSYLDHETKQLNINNRYRRSSPSLRTHNKRETTASNQRTGLFAKTNYDGSSFRERLEVWKNRARQEELANASFSSML</sequence>
<dbReference type="VEuPathDB" id="FungiDB:PHYBLDRAFT_69968"/>
<feature type="compositionally biased region" description="Polar residues" evidence="1">
    <location>
        <begin position="25"/>
        <end position="34"/>
    </location>
</feature>
<feature type="region of interest" description="Disordered" evidence="1">
    <location>
        <begin position="759"/>
        <end position="853"/>
    </location>
</feature>
<name>A0A162TX49_PHYB8</name>
<evidence type="ECO:0000256" key="1">
    <source>
        <dbReference type="SAM" id="MobiDB-lite"/>
    </source>
</evidence>
<dbReference type="AlphaFoldDB" id="A0A162TX49"/>
<evidence type="ECO:0000313" key="3">
    <source>
        <dbReference type="Proteomes" id="UP000077315"/>
    </source>
</evidence>
<feature type="compositionally biased region" description="Basic and acidic residues" evidence="1">
    <location>
        <begin position="163"/>
        <end position="183"/>
    </location>
</feature>
<accession>A0A162TX49</accession>
<dbReference type="RefSeq" id="XP_018289732.1">
    <property type="nucleotide sequence ID" value="XM_018442190.1"/>
</dbReference>
<protein>
    <submittedName>
        <fullName evidence="2">Uncharacterized protein</fullName>
    </submittedName>
</protein>
<proteinExistence type="predicted"/>
<feature type="region of interest" description="Disordered" evidence="1">
    <location>
        <begin position="22"/>
        <end position="323"/>
    </location>
</feature>
<dbReference type="Proteomes" id="UP000077315">
    <property type="component" value="Unassembled WGS sequence"/>
</dbReference>
<feature type="region of interest" description="Disordered" evidence="1">
    <location>
        <begin position="565"/>
        <end position="604"/>
    </location>
</feature>
<feature type="compositionally biased region" description="Polar residues" evidence="1">
    <location>
        <begin position="438"/>
        <end position="456"/>
    </location>
</feature>
<feature type="compositionally biased region" description="Low complexity" evidence="1">
    <location>
        <begin position="137"/>
        <end position="150"/>
    </location>
</feature>
<feature type="compositionally biased region" description="Polar residues" evidence="1">
    <location>
        <begin position="184"/>
        <end position="204"/>
    </location>
</feature>